<accession>A0ABU7A6T0</accession>
<keyword evidence="2" id="KW-1185">Reference proteome</keyword>
<proteinExistence type="predicted"/>
<dbReference type="Proteomes" id="UP001345963">
    <property type="component" value="Unassembled WGS sequence"/>
</dbReference>
<name>A0ABU7A6T0_9TELE</name>
<dbReference type="EMBL" id="JAHUTI010002555">
    <property type="protein sequence ID" value="MED6233443.1"/>
    <property type="molecule type" value="Genomic_DNA"/>
</dbReference>
<evidence type="ECO:0000313" key="1">
    <source>
        <dbReference type="EMBL" id="MED6233443.1"/>
    </source>
</evidence>
<comment type="caution">
    <text evidence="1">The sequence shown here is derived from an EMBL/GenBank/DDBJ whole genome shotgun (WGS) entry which is preliminary data.</text>
</comment>
<reference evidence="1 2" key="1">
    <citation type="submission" date="2021-07" db="EMBL/GenBank/DDBJ databases">
        <authorList>
            <person name="Palmer J.M."/>
        </authorList>
    </citation>
    <scope>NUCLEOTIDE SEQUENCE [LARGE SCALE GENOMIC DNA]</scope>
    <source>
        <strain evidence="1 2">AT_MEX2019</strain>
        <tissue evidence="1">Muscle</tissue>
    </source>
</reference>
<sequence length="111" mass="12538">MFSLISTEWHSSSPSASVSCLSAVYNDIRKGILKTRSGLPQKQEILSNPKFFMSQKKMKVTCFEIFSKQIQKCNQGLNHKKIELEIRAFLCGIPDAAQPHRESVLRGPQVN</sequence>
<gene>
    <name evidence="1" type="ORF">ATANTOWER_011885</name>
</gene>
<organism evidence="1 2">
    <name type="scientific">Ataeniobius toweri</name>
    <dbReference type="NCBI Taxonomy" id="208326"/>
    <lineage>
        <taxon>Eukaryota</taxon>
        <taxon>Metazoa</taxon>
        <taxon>Chordata</taxon>
        <taxon>Craniata</taxon>
        <taxon>Vertebrata</taxon>
        <taxon>Euteleostomi</taxon>
        <taxon>Actinopterygii</taxon>
        <taxon>Neopterygii</taxon>
        <taxon>Teleostei</taxon>
        <taxon>Neoteleostei</taxon>
        <taxon>Acanthomorphata</taxon>
        <taxon>Ovalentaria</taxon>
        <taxon>Atherinomorphae</taxon>
        <taxon>Cyprinodontiformes</taxon>
        <taxon>Goodeidae</taxon>
        <taxon>Ataeniobius</taxon>
    </lineage>
</organism>
<evidence type="ECO:0000313" key="2">
    <source>
        <dbReference type="Proteomes" id="UP001345963"/>
    </source>
</evidence>
<protein>
    <submittedName>
        <fullName evidence="1">Uncharacterized protein</fullName>
    </submittedName>
</protein>